<evidence type="ECO:0000313" key="3">
    <source>
        <dbReference type="EMBL" id="KAF4582286.1"/>
    </source>
</evidence>
<accession>A0A8H4VBC8</accession>
<feature type="signal peptide" evidence="2">
    <location>
        <begin position="1"/>
        <end position="24"/>
    </location>
</feature>
<comment type="caution">
    <text evidence="3">The sequence shown here is derived from an EMBL/GenBank/DDBJ whole genome shotgun (WGS) entry which is preliminary data.</text>
</comment>
<proteinExistence type="predicted"/>
<keyword evidence="4" id="KW-1185">Reference proteome</keyword>
<feature type="region of interest" description="Disordered" evidence="1">
    <location>
        <begin position="82"/>
        <end position="145"/>
    </location>
</feature>
<dbReference type="EMBL" id="JAACLJ010000008">
    <property type="protein sequence ID" value="KAF4582286.1"/>
    <property type="molecule type" value="Genomic_DNA"/>
</dbReference>
<dbReference type="AlphaFoldDB" id="A0A8H4VBC8"/>
<dbReference type="PROSITE" id="PS51257">
    <property type="entry name" value="PROKAR_LIPOPROTEIN"/>
    <property type="match status" value="1"/>
</dbReference>
<protein>
    <submittedName>
        <fullName evidence="3">Uncharacterized protein</fullName>
    </submittedName>
</protein>
<gene>
    <name evidence="3" type="ORF">GQ602_006910</name>
</gene>
<keyword evidence="2" id="KW-0732">Signal</keyword>
<dbReference type="OrthoDB" id="4927619at2759"/>
<feature type="chain" id="PRO_5034197586" evidence="2">
    <location>
        <begin position="25"/>
        <end position="180"/>
    </location>
</feature>
<name>A0A8H4VBC8_9HYPO</name>
<evidence type="ECO:0000256" key="2">
    <source>
        <dbReference type="SAM" id="SignalP"/>
    </source>
</evidence>
<organism evidence="3 4">
    <name type="scientific">Ophiocordyceps camponoti-floridani</name>
    <dbReference type="NCBI Taxonomy" id="2030778"/>
    <lineage>
        <taxon>Eukaryota</taxon>
        <taxon>Fungi</taxon>
        <taxon>Dikarya</taxon>
        <taxon>Ascomycota</taxon>
        <taxon>Pezizomycotina</taxon>
        <taxon>Sordariomycetes</taxon>
        <taxon>Hypocreomycetidae</taxon>
        <taxon>Hypocreales</taxon>
        <taxon>Ophiocordycipitaceae</taxon>
        <taxon>Ophiocordyceps</taxon>
    </lineage>
</organism>
<evidence type="ECO:0000256" key="1">
    <source>
        <dbReference type="SAM" id="MobiDB-lite"/>
    </source>
</evidence>
<reference evidence="3 4" key="1">
    <citation type="journal article" date="2020" name="G3 (Bethesda)">
        <title>Genetic Underpinnings of Host Manipulation by Ophiocordyceps as Revealed by Comparative Transcriptomics.</title>
        <authorList>
            <person name="Will I."/>
            <person name="Das B."/>
            <person name="Trinh T."/>
            <person name="Brachmann A."/>
            <person name="Ohm R.A."/>
            <person name="de Bekker C."/>
        </authorList>
    </citation>
    <scope>NUCLEOTIDE SEQUENCE [LARGE SCALE GENOMIC DNA]</scope>
    <source>
        <strain evidence="3 4">EC05</strain>
    </source>
</reference>
<dbReference type="Proteomes" id="UP000562929">
    <property type="component" value="Unassembled WGS sequence"/>
</dbReference>
<evidence type="ECO:0000313" key="4">
    <source>
        <dbReference type="Proteomes" id="UP000562929"/>
    </source>
</evidence>
<feature type="compositionally biased region" description="Gly residues" evidence="1">
    <location>
        <begin position="119"/>
        <end position="145"/>
    </location>
</feature>
<sequence>MKFQAFVLVMAGVVSCVDMKPVEALRRLLMLDDMLDNYKVGDTSLGKRAASCSLLCCHKKKFEGICAKCRGVCGGGDDHDDYDTDGQDEKPKKHHHKGADDDFDHGFSGGGDDKDDKGGFSGKGGWGGGWGGNGGSGGQGSWGGSWGGGRGAVAFRVTRGLGKRTVAVEEAAGRAARGVL</sequence>